<evidence type="ECO:0000256" key="1">
    <source>
        <dbReference type="ARBA" id="ARBA00023242"/>
    </source>
</evidence>
<gene>
    <name evidence="4" type="ORF">EJ04DRAFT_507936</name>
</gene>
<sequence>MAVDRGSASILSQQLSSQEDWQDLVFWDGELYDNYDPRYQRDTSLTGSVAEEYYKPESVVSEHNYYVPSAPLSIVDGQSSFEYTTSAAPSVVDGPSSTGHTNSWFSASPSFSTAATSPLASRNERARRPVLDPNEYDLSPLNTTSPISQFATAEEILPGSFNSHQSFHTASPQASFFNPFISSSPHAFNSLDVSSSQAIANIGGWAEYPQIIEPISELDHAGAIPIPQPNAPSYANSFSSYTSDDPPQEPTRPRAITIPQPHQRGSSYIEHHSARATHRVPPLLSVSPDTRNRPRSAALARSSSGRIQRRHRNSLATPSPTSNTYGWVSYQPNHQGNKLVPLGIDGSKGKRQKGRTRGLNPDQRKNAALMRVLKACSNCKRRKERCDPGIPCKSCLEHYKGDLVHNPCRDRLLVDLSKSFLSKRLGWHPTARPLASFMDANLFNVSVGMTYTIPLKLGFGPEICLPVHILQVEGSSIFEFGGELLSNESGVVESGEFPLCHTHVMYSWPPSSSTGELHRHAVLPAVLTADAQATLSDQLDNHLSLLVTHHFRQFPLYCSPLRILREVYVFFRSLDAASTHARLLHQALKLLVLVHIGGDVALPQPSADPVLAEFIGICMPLSTTATTPTPCFIRSQFGSVMPALALRLMQDVLSNLEQLFLNRECAEWPLALAVLIIVLMTVESIHYHAAKLPFHHSYDPVPARDRQTRDADMEIDEQGIKALFNFYSACFSGCHARLRPSWEGEVARKESANLGMGLEAEDQFVESVREAVRKASPGGYLSKRAHGEREGEDMEFFFDRLVARLLLLKTG</sequence>
<evidence type="ECO:0000313" key="4">
    <source>
        <dbReference type="EMBL" id="KAF2740403.1"/>
    </source>
</evidence>
<dbReference type="EMBL" id="ML996100">
    <property type="protein sequence ID" value="KAF2740403.1"/>
    <property type="molecule type" value="Genomic_DNA"/>
</dbReference>
<dbReference type="CDD" id="cd00067">
    <property type="entry name" value="GAL4"/>
    <property type="match status" value="1"/>
</dbReference>
<dbReference type="OrthoDB" id="3921198at2759"/>
<comment type="caution">
    <text evidence="4">The sequence shown here is derived from an EMBL/GenBank/DDBJ whole genome shotgun (WGS) entry which is preliminary data.</text>
</comment>
<dbReference type="SMART" id="SM00066">
    <property type="entry name" value="GAL4"/>
    <property type="match status" value="1"/>
</dbReference>
<feature type="domain" description="Zn(2)-C6 fungal-type" evidence="3">
    <location>
        <begin position="375"/>
        <end position="410"/>
    </location>
</feature>
<feature type="compositionally biased region" description="Polar residues" evidence="2">
    <location>
        <begin position="231"/>
        <end position="245"/>
    </location>
</feature>
<dbReference type="InterPro" id="IPR001138">
    <property type="entry name" value="Zn2Cys6_DnaBD"/>
</dbReference>
<feature type="compositionally biased region" description="Polar residues" evidence="2">
    <location>
        <begin position="314"/>
        <end position="323"/>
    </location>
</feature>
<dbReference type="PANTHER" id="PTHR35392:SF1">
    <property type="entry name" value="ZN(II)2CYS6 TRANSCRIPTION FACTOR (EUROFUNG)"/>
    <property type="match status" value="1"/>
</dbReference>
<organism evidence="4 5">
    <name type="scientific">Polyplosphaeria fusca</name>
    <dbReference type="NCBI Taxonomy" id="682080"/>
    <lineage>
        <taxon>Eukaryota</taxon>
        <taxon>Fungi</taxon>
        <taxon>Dikarya</taxon>
        <taxon>Ascomycota</taxon>
        <taxon>Pezizomycotina</taxon>
        <taxon>Dothideomycetes</taxon>
        <taxon>Pleosporomycetidae</taxon>
        <taxon>Pleosporales</taxon>
        <taxon>Tetraplosphaeriaceae</taxon>
        <taxon>Polyplosphaeria</taxon>
    </lineage>
</organism>
<dbReference type="Proteomes" id="UP000799444">
    <property type="component" value="Unassembled WGS sequence"/>
</dbReference>
<dbReference type="SUPFAM" id="SSF57701">
    <property type="entry name" value="Zn2/Cys6 DNA-binding domain"/>
    <property type="match status" value="1"/>
</dbReference>
<evidence type="ECO:0000313" key="5">
    <source>
        <dbReference type="Proteomes" id="UP000799444"/>
    </source>
</evidence>
<feature type="region of interest" description="Disordered" evidence="2">
    <location>
        <begin position="341"/>
        <end position="361"/>
    </location>
</feature>
<dbReference type="InterPro" id="IPR052973">
    <property type="entry name" value="Fungal_sec-metab_reg_TF"/>
</dbReference>
<dbReference type="InterPro" id="IPR036864">
    <property type="entry name" value="Zn2-C6_fun-type_DNA-bd_sf"/>
</dbReference>
<feature type="compositionally biased region" description="Low complexity" evidence="2">
    <location>
        <begin position="111"/>
        <end position="121"/>
    </location>
</feature>
<name>A0A9P4R703_9PLEO</name>
<protein>
    <recommendedName>
        <fullName evidence="3">Zn(2)-C6 fungal-type domain-containing protein</fullName>
    </recommendedName>
</protein>
<reference evidence="4" key="1">
    <citation type="journal article" date="2020" name="Stud. Mycol.">
        <title>101 Dothideomycetes genomes: a test case for predicting lifestyles and emergence of pathogens.</title>
        <authorList>
            <person name="Haridas S."/>
            <person name="Albert R."/>
            <person name="Binder M."/>
            <person name="Bloem J."/>
            <person name="Labutti K."/>
            <person name="Salamov A."/>
            <person name="Andreopoulos B."/>
            <person name="Baker S."/>
            <person name="Barry K."/>
            <person name="Bills G."/>
            <person name="Bluhm B."/>
            <person name="Cannon C."/>
            <person name="Castanera R."/>
            <person name="Culley D."/>
            <person name="Daum C."/>
            <person name="Ezra D."/>
            <person name="Gonzalez J."/>
            <person name="Henrissat B."/>
            <person name="Kuo A."/>
            <person name="Liang C."/>
            <person name="Lipzen A."/>
            <person name="Lutzoni F."/>
            <person name="Magnuson J."/>
            <person name="Mondo S."/>
            <person name="Nolan M."/>
            <person name="Ohm R."/>
            <person name="Pangilinan J."/>
            <person name="Park H.-J."/>
            <person name="Ramirez L."/>
            <person name="Alfaro M."/>
            <person name="Sun H."/>
            <person name="Tritt A."/>
            <person name="Yoshinaga Y."/>
            <person name="Zwiers L.-H."/>
            <person name="Turgeon B."/>
            <person name="Goodwin S."/>
            <person name="Spatafora J."/>
            <person name="Crous P."/>
            <person name="Grigoriev I."/>
        </authorList>
    </citation>
    <scope>NUCLEOTIDE SEQUENCE</scope>
    <source>
        <strain evidence="4">CBS 125425</strain>
    </source>
</reference>
<keyword evidence="1" id="KW-0539">Nucleus</keyword>
<feature type="region of interest" description="Disordered" evidence="2">
    <location>
        <begin position="111"/>
        <end position="143"/>
    </location>
</feature>
<accession>A0A9P4R703</accession>
<dbReference type="GO" id="GO:0008270">
    <property type="term" value="F:zinc ion binding"/>
    <property type="evidence" value="ECO:0007669"/>
    <property type="project" value="InterPro"/>
</dbReference>
<evidence type="ECO:0000259" key="3">
    <source>
        <dbReference type="PROSITE" id="PS50048"/>
    </source>
</evidence>
<dbReference type="PROSITE" id="PS50048">
    <property type="entry name" value="ZN2_CY6_FUNGAL_2"/>
    <property type="match status" value="1"/>
</dbReference>
<evidence type="ECO:0000256" key="2">
    <source>
        <dbReference type="SAM" id="MobiDB-lite"/>
    </source>
</evidence>
<keyword evidence="5" id="KW-1185">Reference proteome</keyword>
<dbReference type="AlphaFoldDB" id="A0A9P4R703"/>
<feature type="region of interest" description="Disordered" evidence="2">
    <location>
        <begin position="223"/>
        <end position="323"/>
    </location>
</feature>
<dbReference type="PANTHER" id="PTHR35392">
    <property type="entry name" value="ZN(II)2CYS6 TRANSCRIPTION FACTOR (EUROFUNG)-RELATED-RELATED"/>
    <property type="match status" value="1"/>
</dbReference>
<dbReference type="GO" id="GO:0000981">
    <property type="term" value="F:DNA-binding transcription factor activity, RNA polymerase II-specific"/>
    <property type="evidence" value="ECO:0007669"/>
    <property type="project" value="InterPro"/>
</dbReference>
<proteinExistence type="predicted"/>
<feature type="compositionally biased region" description="Low complexity" evidence="2">
    <location>
        <begin position="295"/>
        <end position="306"/>
    </location>
</feature>